<dbReference type="Proteomes" id="UP000243499">
    <property type="component" value="Chromosome 1"/>
</dbReference>
<evidence type="ECO:0000256" key="1">
    <source>
        <dbReference type="SAM" id="Phobius"/>
    </source>
</evidence>
<keyword evidence="1" id="KW-0812">Transmembrane</keyword>
<sequence length="64" mass="6705">MFCATGFPIAMLGKVSMFCATGFPIAMLGFLYVLPSSAGGHVTRLATSEEGIFLKGVFEGGKQL</sequence>
<name>A0A2T8KVH2_9POAL</name>
<evidence type="ECO:0000313" key="2">
    <source>
        <dbReference type="EMBL" id="PVH66142.1"/>
    </source>
</evidence>
<dbReference type="Gramene" id="PVH66142">
    <property type="protein sequence ID" value="PVH66142"/>
    <property type="gene ID" value="PAHAL_1G158600"/>
</dbReference>
<protein>
    <submittedName>
        <fullName evidence="2">Uncharacterized protein</fullName>
    </submittedName>
</protein>
<dbReference type="AlphaFoldDB" id="A0A2T8KVH2"/>
<keyword evidence="1" id="KW-0472">Membrane</keyword>
<reference evidence="2" key="1">
    <citation type="submission" date="2018-04" db="EMBL/GenBank/DDBJ databases">
        <title>WGS assembly of Panicum hallii.</title>
        <authorList>
            <person name="Lovell J."/>
            <person name="Jenkins J."/>
            <person name="Lowry D."/>
            <person name="Mamidi S."/>
            <person name="Sreedasyam A."/>
            <person name="Weng X."/>
            <person name="Barry K."/>
            <person name="Bonette J."/>
            <person name="Campitelli B."/>
            <person name="Daum C."/>
            <person name="Gordon S."/>
            <person name="Gould B."/>
            <person name="Lipzen A."/>
            <person name="Macqueen A."/>
            <person name="Palacio-Mejia J."/>
            <person name="Plott C."/>
            <person name="Shakirov E."/>
            <person name="Shu S."/>
            <person name="Yoshinaga Y."/>
            <person name="Zane M."/>
            <person name="Rokhsar D."/>
            <person name="Grimwood J."/>
            <person name="Schmutz J."/>
            <person name="Juenger T."/>
        </authorList>
    </citation>
    <scope>NUCLEOTIDE SEQUENCE [LARGE SCALE GENOMIC DNA]</scope>
    <source>
        <strain evidence="2">FIL2</strain>
    </source>
</reference>
<accession>A0A2T8KVH2</accession>
<keyword evidence="1" id="KW-1133">Transmembrane helix</keyword>
<organism evidence="2">
    <name type="scientific">Panicum hallii</name>
    <dbReference type="NCBI Taxonomy" id="206008"/>
    <lineage>
        <taxon>Eukaryota</taxon>
        <taxon>Viridiplantae</taxon>
        <taxon>Streptophyta</taxon>
        <taxon>Embryophyta</taxon>
        <taxon>Tracheophyta</taxon>
        <taxon>Spermatophyta</taxon>
        <taxon>Magnoliopsida</taxon>
        <taxon>Liliopsida</taxon>
        <taxon>Poales</taxon>
        <taxon>Poaceae</taxon>
        <taxon>PACMAD clade</taxon>
        <taxon>Panicoideae</taxon>
        <taxon>Panicodae</taxon>
        <taxon>Paniceae</taxon>
        <taxon>Panicinae</taxon>
        <taxon>Panicum</taxon>
        <taxon>Panicum sect. Panicum</taxon>
    </lineage>
</organism>
<gene>
    <name evidence="2" type="ORF">PAHAL_1G158600</name>
</gene>
<proteinExistence type="predicted"/>
<feature type="transmembrane region" description="Helical" evidence="1">
    <location>
        <begin position="15"/>
        <end position="34"/>
    </location>
</feature>
<dbReference type="EMBL" id="CM008046">
    <property type="protein sequence ID" value="PVH66142.1"/>
    <property type="molecule type" value="Genomic_DNA"/>
</dbReference>